<dbReference type="EC" id="2.1.1.80" evidence="5"/>
<dbReference type="CDD" id="cd02440">
    <property type="entry name" value="AdoMet_MTases"/>
    <property type="match status" value="1"/>
</dbReference>
<keyword evidence="3 5" id="KW-0808">Transferase</keyword>
<dbReference type="InterPro" id="IPR026024">
    <property type="entry name" value="Chemotaxis_MeTrfase_CheR"/>
</dbReference>
<name>A0A9X2WLG8_9GAMM</name>
<feature type="binding site" evidence="6">
    <location>
        <position position="149"/>
    </location>
    <ligand>
        <name>S-adenosyl-L-methionine</name>
        <dbReference type="ChEBI" id="CHEBI:59789"/>
    </ligand>
</feature>
<dbReference type="Pfam" id="PF01739">
    <property type="entry name" value="CheR"/>
    <property type="match status" value="1"/>
</dbReference>
<gene>
    <name evidence="8" type="ORF">NE535_06080</name>
</gene>
<feature type="binding site" evidence="6">
    <location>
        <begin position="205"/>
        <end position="206"/>
    </location>
    <ligand>
        <name>S-adenosyl-L-methionine</name>
        <dbReference type="ChEBI" id="CHEBI:59789"/>
    </ligand>
</feature>
<feature type="binding site" evidence="6">
    <location>
        <position position="124"/>
    </location>
    <ligand>
        <name>S-adenosyl-L-methionine</name>
        <dbReference type="ChEBI" id="CHEBI:59789"/>
    </ligand>
</feature>
<sequence>MTFVDKWQQQEFPMSIADFDFLRNLAYSQTGIVLPERKKQMVYSRLSRRVRTLRLSTFSQYCHYLENNTQELPEFINALTTNLTAFFREKHHFVHLDKQICPQWLAGKQKRIRIWSAACSTGEEAYSIAMTLYGRIDLNLFDVKILATDLNTQVLETAKKGIYSAEVLPTIPANFSAKYIKTLPNTEQFSIKQRIKDLVHFKQLNLLQTWPMSGPFDVIFCRNVFIYFDSDTKQRIIKKFRALLNDGGYLIIGHAETINDFAADFEFVGHTIYRARKRKVPFSPLFQQQEAE</sequence>
<evidence type="ECO:0000256" key="5">
    <source>
        <dbReference type="PIRNR" id="PIRNR000410"/>
    </source>
</evidence>
<feature type="binding site" evidence="6">
    <location>
        <position position="84"/>
    </location>
    <ligand>
        <name>S-adenosyl-L-methionine</name>
        <dbReference type="ChEBI" id="CHEBI:59789"/>
    </ligand>
</feature>
<comment type="function">
    <text evidence="5">Methylation of the membrane-bound methyl-accepting chemotaxis proteins (MCP) to form gamma-glutamyl methyl ester residues in MCP.</text>
</comment>
<evidence type="ECO:0000259" key="7">
    <source>
        <dbReference type="PROSITE" id="PS50123"/>
    </source>
</evidence>
<dbReference type="InterPro" id="IPR036804">
    <property type="entry name" value="CheR_N_sf"/>
</dbReference>
<reference evidence="8" key="1">
    <citation type="journal article" date="2023" name="Int. J. Syst. Evol. Microbiol.">
        <title>&lt;i&gt;Shewanella septentrionalis&lt;/i&gt; sp. nov. and &lt;i&gt;Shewanella holmiensis&lt;/i&gt; sp. nov., isolated from Baltic Sea water and sediments.</title>
        <authorList>
            <person name="Martin-Rodriguez A.J."/>
            <person name="Thorell K."/>
            <person name="Joffre E."/>
            <person name="Jensie-Markopoulos S."/>
            <person name="Moore E.R.B."/>
            <person name="Sjoling A."/>
        </authorList>
    </citation>
    <scope>NUCLEOTIDE SEQUENCE</scope>
    <source>
        <strain evidence="8">SP1S2-7</strain>
    </source>
</reference>
<dbReference type="InterPro" id="IPR050903">
    <property type="entry name" value="Bact_Chemotaxis_MeTrfase"/>
</dbReference>
<dbReference type="InterPro" id="IPR022642">
    <property type="entry name" value="CheR_C"/>
</dbReference>
<dbReference type="GO" id="GO:0008983">
    <property type="term" value="F:protein-glutamate O-methyltransferase activity"/>
    <property type="evidence" value="ECO:0007669"/>
    <property type="project" value="UniProtKB-EC"/>
</dbReference>
<feature type="binding site" evidence="6">
    <location>
        <position position="88"/>
    </location>
    <ligand>
        <name>S-adenosyl-L-methionine</name>
        <dbReference type="ChEBI" id="CHEBI:59789"/>
    </ligand>
</feature>
<dbReference type="InterPro" id="IPR022641">
    <property type="entry name" value="CheR_N"/>
</dbReference>
<dbReference type="EMBL" id="JAMTCD010000005">
    <property type="protein sequence ID" value="MCT7941366.1"/>
    <property type="molecule type" value="Genomic_DNA"/>
</dbReference>
<dbReference type="PROSITE" id="PS50123">
    <property type="entry name" value="CHER"/>
    <property type="match status" value="1"/>
</dbReference>
<evidence type="ECO:0000256" key="6">
    <source>
        <dbReference type="PIRSR" id="PIRSR000410-1"/>
    </source>
</evidence>
<evidence type="ECO:0000256" key="3">
    <source>
        <dbReference type="ARBA" id="ARBA00022679"/>
    </source>
</evidence>
<proteinExistence type="predicted"/>
<dbReference type="GO" id="GO:0032259">
    <property type="term" value="P:methylation"/>
    <property type="evidence" value="ECO:0007669"/>
    <property type="project" value="UniProtKB-KW"/>
</dbReference>
<dbReference type="SUPFAM" id="SSF53335">
    <property type="entry name" value="S-adenosyl-L-methionine-dependent methyltransferases"/>
    <property type="match status" value="1"/>
</dbReference>
<evidence type="ECO:0000313" key="8">
    <source>
        <dbReference type="EMBL" id="MCT7941366.1"/>
    </source>
</evidence>
<dbReference type="Gene3D" id="3.40.50.150">
    <property type="entry name" value="Vaccinia Virus protein VP39"/>
    <property type="match status" value="1"/>
</dbReference>
<protein>
    <recommendedName>
        <fullName evidence="5">Chemotaxis protein methyltransferase</fullName>
        <ecNumber evidence="5">2.1.1.80</ecNumber>
    </recommendedName>
</protein>
<feature type="binding site" evidence="6">
    <location>
        <position position="82"/>
    </location>
    <ligand>
        <name>S-adenosyl-L-methionine</name>
        <dbReference type="ChEBI" id="CHEBI:59789"/>
    </ligand>
</feature>
<dbReference type="Gene3D" id="1.10.155.10">
    <property type="entry name" value="Chemotaxis receptor methyltransferase CheR, N-terminal domain"/>
    <property type="match status" value="1"/>
</dbReference>
<keyword evidence="4 5" id="KW-0949">S-adenosyl-L-methionine</keyword>
<evidence type="ECO:0000256" key="1">
    <source>
        <dbReference type="ARBA" id="ARBA00001541"/>
    </source>
</evidence>
<organism evidence="8 9">
    <name type="scientific">Shewanella holmiensis</name>
    <dbReference type="NCBI Taxonomy" id="2952222"/>
    <lineage>
        <taxon>Bacteria</taxon>
        <taxon>Pseudomonadati</taxon>
        <taxon>Pseudomonadota</taxon>
        <taxon>Gammaproteobacteria</taxon>
        <taxon>Alteromonadales</taxon>
        <taxon>Shewanellaceae</taxon>
        <taxon>Shewanella</taxon>
    </lineage>
</organism>
<dbReference type="PANTHER" id="PTHR24422:SF19">
    <property type="entry name" value="CHEMOTAXIS PROTEIN METHYLTRANSFERASE"/>
    <property type="match status" value="1"/>
</dbReference>
<evidence type="ECO:0000256" key="4">
    <source>
        <dbReference type="ARBA" id="ARBA00022691"/>
    </source>
</evidence>
<comment type="caution">
    <text evidence="8">The sequence shown here is derived from an EMBL/GenBank/DDBJ whole genome shotgun (WGS) entry which is preliminary data.</text>
</comment>
<comment type="catalytic activity">
    <reaction evidence="1 5">
        <text>L-glutamyl-[protein] + S-adenosyl-L-methionine = [protein]-L-glutamate 5-O-methyl ester + S-adenosyl-L-homocysteine</text>
        <dbReference type="Rhea" id="RHEA:24452"/>
        <dbReference type="Rhea" id="RHEA-COMP:10208"/>
        <dbReference type="Rhea" id="RHEA-COMP:10311"/>
        <dbReference type="ChEBI" id="CHEBI:29973"/>
        <dbReference type="ChEBI" id="CHEBI:57856"/>
        <dbReference type="ChEBI" id="CHEBI:59789"/>
        <dbReference type="ChEBI" id="CHEBI:82795"/>
        <dbReference type="EC" id="2.1.1.80"/>
    </reaction>
</comment>
<keyword evidence="9" id="KW-1185">Reference proteome</keyword>
<dbReference type="PIRSF" id="PIRSF000410">
    <property type="entry name" value="CheR"/>
    <property type="match status" value="1"/>
</dbReference>
<dbReference type="InterPro" id="IPR000780">
    <property type="entry name" value="CheR_MeTrfase"/>
</dbReference>
<dbReference type="Proteomes" id="UP001155546">
    <property type="component" value="Unassembled WGS sequence"/>
</dbReference>
<feature type="domain" description="CheR-type methyltransferase" evidence="7">
    <location>
        <begin position="7"/>
        <end position="278"/>
    </location>
</feature>
<dbReference type="PRINTS" id="PR00996">
    <property type="entry name" value="CHERMTFRASE"/>
</dbReference>
<keyword evidence="2 5" id="KW-0489">Methyltransferase</keyword>
<dbReference type="AlphaFoldDB" id="A0A9X2WLG8"/>
<dbReference type="SMART" id="SM00138">
    <property type="entry name" value="MeTrc"/>
    <property type="match status" value="1"/>
</dbReference>
<dbReference type="SUPFAM" id="SSF47757">
    <property type="entry name" value="Chemotaxis receptor methyltransferase CheR, N-terminal domain"/>
    <property type="match status" value="1"/>
</dbReference>
<dbReference type="InterPro" id="IPR029063">
    <property type="entry name" value="SAM-dependent_MTases_sf"/>
</dbReference>
<feature type="binding site" evidence="6">
    <location>
        <begin position="222"/>
        <end position="223"/>
    </location>
    <ligand>
        <name>S-adenosyl-L-methionine</name>
        <dbReference type="ChEBI" id="CHEBI:59789"/>
    </ligand>
</feature>
<accession>A0A9X2WLG8</accession>
<evidence type="ECO:0000256" key="2">
    <source>
        <dbReference type="ARBA" id="ARBA00022603"/>
    </source>
</evidence>
<evidence type="ECO:0000313" key="9">
    <source>
        <dbReference type="Proteomes" id="UP001155546"/>
    </source>
</evidence>
<dbReference type="PANTHER" id="PTHR24422">
    <property type="entry name" value="CHEMOTAXIS PROTEIN METHYLTRANSFERASE"/>
    <property type="match status" value="1"/>
</dbReference>
<dbReference type="Pfam" id="PF03705">
    <property type="entry name" value="CheR_N"/>
    <property type="match status" value="1"/>
</dbReference>